<feature type="compositionally biased region" description="Polar residues" evidence="1">
    <location>
        <begin position="422"/>
        <end position="439"/>
    </location>
</feature>
<gene>
    <name evidence="2" type="ORF">JAAARDRAFT_208417</name>
</gene>
<dbReference type="EMBL" id="KL197724">
    <property type="protein sequence ID" value="KDQ55606.1"/>
    <property type="molecule type" value="Genomic_DNA"/>
</dbReference>
<organism evidence="2 3">
    <name type="scientific">Jaapia argillacea MUCL 33604</name>
    <dbReference type="NCBI Taxonomy" id="933084"/>
    <lineage>
        <taxon>Eukaryota</taxon>
        <taxon>Fungi</taxon>
        <taxon>Dikarya</taxon>
        <taxon>Basidiomycota</taxon>
        <taxon>Agaricomycotina</taxon>
        <taxon>Agaricomycetes</taxon>
        <taxon>Agaricomycetidae</taxon>
        <taxon>Jaapiales</taxon>
        <taxon>Jaapiaceae</taxon>
        <taxon>Jaapia</taxon>
    </lineage>
</organism>
<protein>
    <recommendedName>
        <fullName evidence="4">F-box domain-containing protein</fullName>
    </recommendedName>
</protein>
<dbReference type="Proteomes" id="UP000027265">
    <property type="component" value="Unassembled WGS sequence"/>
</dbReference>
<dbReference type="SUPFAM" id="SSF52047">
    <property type="entry name" value="RNI-like"/>
    <property type="match status" value="1"/>
</dbReference>
<proteinExistence type="predicted"/>
<dbReference type="Gene3D" id="3.80.10.10">
    <property type="entry name" value="Ribonuclease Inhibitor"/>
    <property type="match status" value="1"/>
</dbReference>
<evidence type="ECO:0000313" key="3">
    <source>
        <dbReference type="Proteomes" id="UP000027265"/>
    </source>
</evidence>
<name>A0A067PZ23_9AGAM</name>
<reference evidence="3" key="1">
    <citation type="journal article" date="2014" name="Proc. Natl. Acad. Sci. U.S.A.">
        <title>Extensive sampling of basidiomycete genomes demonstrates inadequacy of the white-rot/brown-rot paradigm for wood decay fungi.</title>
        <authorList>
            <person name="Riley R."/>
            <person name="Salamov A.A."/>
            <person name="Brown D.W."/>
            <person name="Nagy L.G."/>
            <person name="Floudas D."/>
            <person name="Held B.W."/>
            <person name="Levasseur A."/>
            <person name="Lombard V."/>
            <person name="Morin E."/>
            <person name="Otillar R."/>
            <person name="Lindquist E.A."/>
            <person name="Sun H."/>
            <person name="LaButti K.M."/>
            <person name="Schmutz J."/>
            <person name="Jabbour D."/>
            <person name="Luo H."/>
            <person name="Baker S.E."/>
            <person name="Pisabarro A.G."/>
            <person name="Walton J.D."/>
            <person name="Blanchette R.A."/>
            <person name="Henrissat B."/>
            <person name="Martin F."/>
            <person name="Cullen D."/>
            <person name="Hibbett D.S."/>
            <person name="Grigoriev I.V."/>
        </authorList>
    </citation>
    <scope>NUCLEOTIDE SEQUENCE [LARGE SCALE GENOMIC DNA]</scope>
    <source>
        <strain evidence="3">MUCL 33604</strain>
    </source>
</reference>
<dbReference type="InParanoid" id="A0A067PZ23"/>
<sequence>MAENGQHTEPVDVAQDVRADSLPIPSISTRAAYRLPPELLREIFLLALPPDCVTSPILDSVSASWWPIASRGKQTLVLVCKSWVAVGTELLYEHIAIRRPTQLPSLVRTMQLQNGDLGKLVKTFTLCCFIPHNWQTMFTKSLAILFSRYSHIQRLIISPLWETPSPDTLSQILLASTINLASITHLEANADVVPGNFQIVLERCTNLRSLVLALPTEEMTPHQVHLPRLEALRLSFPSYPKDGKWANLMHWSMPRLTNLTICNYGGVTDVVLKSFLKSHGKNLQFLHFPDVICWRPIDSSPLISECPKLEHFVMPIAGVWPTRHRSLMWFDVWVPWTGNFDLRNDGSVQSIERTVSFPVFKNFRLLDRSLVSIRDLPRIFPPDGLKDEASVKYDLVGLTIIQTRHSLRRDELGYLFEDDSDTGSSFRGSRASSLRSGHYSSSISDVSASSGNTDDSDSGSELWEDDVLPLDEVDEEIDEETALQIREEIIQAEIIDVRRG</sequence>
<feature type="compositionally biased region" description="Low complexity" evidence="1">
    <location>
        <begin position="440"/>
        <end position="453"/>
    </location>
</feature>
<evidence type="ECO:0000313" key="2">
    <source>
        <dbReference type="EMBL" id="KDQ55606.1"/>
    </source>
</evidence>
<accession>A0A067PZ23</accession>
<dbReference type="OrthoDB" id="3258555at2759"/>
<evidence type="ECO:0008006" key="4">
    <source>
        <dbReference type="Google" id="ProtNLM"/>
    </source>
</evidence>
<keyword evidence="3" id="KW-1185">Reference proteome</keyword>
<dbReference type="InterPro" id="IPR032675">
    <property type="entry name" value="LRR_dom_sf"/>
</dbReference>
<dbReference type="HOGENOM" id="CLU_030668_1_0_1"/>
<dbReference type="AlphaFoldDB" id="A0A067PZ23"/>
<feature type="region of interest" description="Disordered" evidence="1">
    <location>
        <begin position="420"/>
        <end position="464"/>
    </location>
</feature>
<feature type="compositionally biased region" description="Acidic residues" evidence="1">
    <location>
        <begin position="454"/>
        <end position="464"/>
    </location>
</feature>
<evidence type="ECO:0000256" key="1">
    <source>
        <dbReference type="SAM" id="MobiDB-lite"/>
    </source>
</evidence>